<feature type="region of interest" description="Disordered" evidence="1">
    <location>
        <begin position="52"/>
        <end position="81"/>
    </location>
</feature>
<reference evidence="3" key="1">
    <citation type="submission" date="2016-03" db="EMBL/GenBank/DDBJ databases">
        <authorList>
            <person name="Ploux O."/>
        </authorList>
    </citation>
    <scope>NUCLEOTIDE SEQUENCE</scope>
    <source>
        <strain evidence="3">UC10</strain>
    </source>
</reference>
<protein>
    <submittedName>
        <fullName evidence="3">Uncharacterized protein</fullName>
    </submittedName>
</protein>
<dbReference type="AlphaFoldDB" id="A0A1Y5PHV0"/>
<name>A0A1Y5PHV0_9MYCO</name>
<dbReference type="EMBL" id="FLQS01000017">
    <property type="protein sequence ID" value="SBS75549.1"/>
    <property type="molecule type" value="Genomic_DNA"/>
</dbReference>
<dbReference type="EMBL" id="FLQS01000019">
    <property type="protein sequence ID" value="SBS75721.1"/>
    <property type="molecule type" value="Genomic_DNA"/>
</dbReference>
<accession>A0A1Y5PHV0</accession>
<evidence type="ECO:0000313" key="3">
    <source>
        <dbReference type="EMBL" id="SBS75721.1"/>
    </source>
</evidence>
<proteinExistence type="predicted"/>
<organism evidence="3">
    <name type="scientific">uncultured Mycobacterium sp</name>
    <dbReference type="NCBI Taxonomy" id="171292"/>
    <lineage>
        <taxon>Bacteria</taxon>
        <taxon>Bacillati</taxon>
        <taxon>Actinomycetota</taxon>
        <taxon>Actinomycetes</taxon>
        <taxon>Mycobacteriales</taxon>
        <taxon>Mycobacteriaceae</taxon>
        <taxon>Mycobacterium</taxon>
        <taxon>environmental samples</taxon>
    </lineage>
</organism>
<evidence type="ECO:0000256" key="1">
    <source>
        <dbReference type="SAM" id="MobiDB-lite"/>
    </source>
</evidence>
<evidence type="ECO:0000313" key="2">
    <source>
        <dbReference type="EMBL" id="SBS75549.1"/>
    </source>
</evidence>
<sequence length="162" mass="16869">MRTAFAVEEADLGDGPGGPENFVLHVFGVEGLRVINPGIAVGNGLLVSEDAVQSRHREAPSSDDCQDDQRNPQLAQKPKAPGAQIGAGLASAGFGRQLLLLGISVRRAGGGGIGVGWLNVRQTAFDHRTHPFHLSPQTADAAPAVLTSNYSFGPGARTVRLV</sequence>
<gene>
    <name evidence="2" type="ORF">MHPYR_240009</name>
    <name evidence="3" type="ORF">MHPYR_260048</name>
</gene>